<evidence type="ECO:0000313" key="4">
    <source>
        <dbReference type="Proteomes" id="UP000231501"/>
    </source>
</evidence>
<feature type="domain" description="DUF4266" evidence="2">
    <location>
        <begin position="39"/>
        <end position="86"/>
    </location>
</feature>
<keyword evidence="1" id="KW-0732">Signal</keyword>
<comment type="caution">
    <text evidence="3">The sequence shown here is derived from an EMBL/GenBank/DDBJ whole genome shotgun (WGS) entry which is preliminary data.</text>
</comment>
<protein>
    <recommendedName>
        <fullName evidence="2">DUF4266 domain-containing protein</fullName>
    </recommendedName>
</protein>
<name>A0A2G9C6R4_9BURK</name>
<gene>
    <name evidence="3" type="ORF">CS062_16455</name>
</gene>
<dbReference type="Pfam" id="PF14086">
    <property type="entry name" value="DUF4266"/>
    <property type="match status" value="1"/>
</dbReference>
<reference evidence="3 4" key="1">
    <citation type="submission" date="2017-11" db="EMBL/GenBank/DDBJ databases">
        <title>Draft genome sequence of Mitsuaria sp. HWN-4.</title>
        <authorList>
            <person name="Gundlapally S.R."/>
        </authorList>
    </citation>
    <scope>NUCLEOTIDE SEQUENCE [LARGE SCALE GENOMIC DNA]</scope>
    <source>
        <strain evidence="3 4">HWN-4</strain>
    </source>
</reference>
<dbReference type="OrthoDB" id="5574393at2"/>
<organism evidence="3 4">
    <name type="scientific">Roseateles chitinivorans</name>
    <dbReference type="NCBI Taxonomy" id="2917965"/>
    <lineage>
        <taxon>Bacteria</taxon>
        <taxon>Pseudomonadati</taxon>
        <taxon>Pseudomonadota</taxon>
        <taxon>Betaproteobacteria</taxon>
        <taxon>Burkholderiales</taxon>
        <taxon>Sphaerotilaceae</taxon>
        <taxon>Roseateles</taxon>
    </lineage>
</organism>
<dbReference type="Proteomes" id="UP000231501">
    <property type="component" value="Unassembled WGS sequence"/>
</dbReference>
<dbReference type="AlphaFoldDB" id="A0A2G9C6R4"/>
<keyword evidence="4" id="KW-1185">Reference proteome</keyword>
<evidence type="ECO:0000259" key="2">
    <source>
        <dbReference type="Pfam" id="PF14086"/>
    </source>
</evidence>
<evidence type="ECO:0000313" key="3">
    <source>
        <dbReference type="EMBL" id="PIM52140.1"/>
    </source>
</evidence>
<accession>A0A2G9C6R4</accession>
<sequence>MSLPPTPRRRAPIATAALVASATLLAIATTGCAIQPPHPWEKGALARPEMTMGGDVLGDRFAQHIYTSKENASGGNGVGGGGCGCN</sequence>
<dbReference type="RefSeq" id="WP_099862693.1">
    <property type="nucleotide sequence ID" value="NZ_PEOG01000045.1"/>
</dbReference>
<proteinExistence type="predicted"/>
<dbReference type="InterPro" id="IPR025362">
    <property type="entry name" value="DUF4266"/>
</dbReference>
<evidence type="ECO:0000256" key="1">
    <source>
        <dbReference type="SAM" id="SignalP"/>
    </source>
</evidence>
<dbReference type="EMBL" id="PEOG01000045">
    <property type="protein sequence ID" value="PIM52140.1"/>
    <property type="molecule type" value="Genomic_DNA"/>
</dbReference>
<feature type="signal peptide" evidence="1">
    <location>
        <begin position="1"/>
        <end position="28"/>
    </location>
</feature>
<feature type="chain" id="PRO_5013870004" description="DUF4266 domain-containing protein" evidence="1">
    <location>
        <begin position="29"/>
        <end position="86"/>
    </location>
</feature>